<dbReference type="KEGG" id="kmn:HW532_05915"/>
<evidence type="ECO:0000313" key="3">
    <source>
        <dbReference type="Proteomes" id="UP000593594"/>
    </source>
</evidence>
<sequence>MKAVLCKSYGPPDTLVVEDVPAAEAGAGEVVIRVRAASLNFFDALIIENKYQFKPELPFSPGAEVAGVVSSVGPDVDGIAPGDRVMAYLGWGGAREEVKTRADAVVRLPDSVSDAAAATLSVTYGTTLHALKDRADLQPGETLAVLGAAGGTGQAAIEIGKVMGARVIACASSADKLDFCRSLGADETVNYSEEDLKERLKALTDGQGVDIVYDPVGGDLSEAALRATGWRGRFLVVGFAAGGIPRIPLNLVLLKGCELVGVFWGAFIANEPETHRANMETLVDWCAKGRIRPHIHHSYPLEETPDALQAIARREVKGKVVITP</sequence>
<dbReference type="InterPro" id="IPR051397">
    <property type="entry name" value="Zn-ADH-like_protein"/>
</dbReference>
<dbReference type="InterPro" id="IPR020843">
    <property type="entry name" value="ER"/>
</dbReference>
<dbReference type="SUPFAM" id="SSF51735">
    <property type="entry name" value="NAD(P)-binding Rossmann-fold domains"/>
    <property type="match status" value="1"/>
</dbReference>
<dbReference type="Gene3D" id="3.40.50.720">
    <property type="entry name" value="NAD(P)-binding Rossmann-like Domain"/>
    <property type="match status" value="1"/>
</dbReference>
<evidence type="ECO:0000313" key="2">
    <source>
        <dbReference type="EMBL" id="QPC42279.1"/>
    </source>
</evidence>
<dbReference type="InterPro" id="IPR011032">
    <property type="entry name" value="GroES-like_sf"/>
</dbReference>
<dbReference type="InterPro" id="IPR013154">
    <property type="entry name" value="ADH-like_N"/>
</dbReference>
<dbReference type="Pfam" id="PF00107">
    <property type="entry name" value="ADH_zinc_N"/>
    <property type="match status" value="1"/>
</dbReference>
<gene>
    <name evidence="2" type="ORF">HW532_05915</name>
</gene>
<proteinExistence type="predicted"/>
<dbReference type="InterPro" id="IPR036291">
    <property type="entry name" value="NAD(P)-bd_dom_sf"/>
</dbReference>
<dbReference type="SMART" id="SM00829">
    <property type="entry name" value="PKS_ER"/>
    <property type="match status" value="1"/>
</dbReference>
<dbReference type="Proteomes" id="UP000593594">
    <property type="component" value="Chromosome"/>
</dbReference>
<dbReference type="CDD" id="cd08241">
    <property type="entry name" value="QOR1"/>
    <property type="match status" value="1"/>
</dbReference>
<dbReference type="GO" id="GO:0016491">
    <property type="term" value="F:oxidoreductase activity"/>
    <property type="evidence" value="ECO:0007669"/>
    <property type="project" value="InterPro"/>
</dbReference>
<dbReference type="AlphaFoldDB" id="A0A7S8C2P9"/>
<name>A0A7S8C2P9_9HYPH</name>
<dbReference type="Pfam" id="PF08240">
    <property type="entry name" value="ADH_N"/>
    <property type="match status" value="1"/>
</dbReference>
<accession>A0A7S8C2P9</accession>
<evidence type="ECO:0000259" key="1">
    <source>
        <dbReference type="SMART" id="SM00829"/>
    </source>
</evidence>
<protein>
    <submittedName>
        <fullName evidence="2">NADPH:quinone oxidoreductase family protein</fullName>
    </submittedName>
</protein>
<dbReference type="InterPro" id="IPR013149">
    <property type="entry name" value="ADH-like_C"/>
</dbReference>
<organism evidence="2 3">
    <name type="scientific">Kaustia mangrovi</name>
    <dbReference type="NCBI Taxonomy" id="2593653"/>
    <lineage>
        <taxon>Bacteria</taxon>
        <taxon>Pseudomonadati</taxon>
        <taxon>Pseudomonadota</taxon>
        <taxon>Alphaproteobacteria</taxon>
        <taxon>Hyphomicrobiales</taxon>
        <taxon>Parvibaculaceae</taxon>
        <taxon>Kaustia</taxon>
    </lineage>
</organism>
<dbReference type="SUPFAM" id="SSF50129">
    <property type="entry name" value="GroES-like"/>
    <property type="match status" value="1"/>
</dbReference>
<keyword evidence="3" id="KW-1185">Reference proteome</keyword>
<dbReference type="RefSeq" id="WP_213163510.1">
    <property type="nucleotide sequence ID" value="NZ_CP058214.1"/>
</dbReference>
<dbReference type="PANTHER" id="PTHR43677:SF4">
    <property type="entry name" value="QUINONE OXIDOREDUCTASE-LIKE PROTEIN 2"/>
    <property type="match status" value="1"/>
</dbReference>
<dbReference type="EMBL" id="CP058214">
    <property type="protein sequence ID" value="QPC42279.1"/>
    <property type="molecule type" value="Genomic_DNA"/>
</dbReference>
<reference evidence="2 3" key="1">
    <citation type="submission" date="2020-06" db="EMBL/GenBank/DDBJ databases">
        <title>Genome sequence of 2 isolates from Red Sea Mangroves.</title>
        <authorList>
            <person name="Sefrji F."/>
            <person name="Michoud G."/>
            <person name="Merlino G."/>
            <person name="Daffonchio D."/>
        </authorList>
    </citation>
    <scope>NUCLEOTIDE SEQUENCE [LARGE SCALE GENOMIC DNA]</scope>
    <source>
        <strain evidence="2 3">R1DC25</strain>
    </source>
</reference>
<feature type="domain" description="Enoyl reductase (ER)" evidence="1">
    <location>
        <begin position="10"/>
        <end position="322"/>
    </location>
</feature>
<dbReference type="Gene3D" id="3.90.180.10">
    <property type="entry name" value="Medium-chain alcohol dehydrogenases, catalytic domain"/>
    <property type="match status" value="1"/>
</dbReference>
<dbReference type="PANTHER" id="PTHR43677">
    <property type="entry name" value="SHORT-CHAIN DEHYDROGENASE/REDUCTASE"/>
    <property type="match status" value="1"/>
</dbReference>